<proteinExistence type="predicted"/>
<protein>
    <submittedName>
        <fullName evidence="1">Uncharacterized protein</fullName>
    </submittedName>
</protein>
<sequence>MIVHLPYNLDVDGLAQRLREAGDPGDCRELDLTNCVLLSSKQVASFIHICANVRTLKCLSCALKPSDLLALMLERLTFLVEIEFTLECQTDSATELQCMHELESRNRTGAIIQSLRRMYVEIRYDPSFQVLSSILRLWPDLENLHVHLARGNFRFARRKCRTIFENLTSLEWFTFTSDVPASHRCQLILPLNFTSSVSICGNATYSKFVGLRSCAWLCDLAAKRIEPRTLPFQLTVVTTDSPKLITEEWFRLASLRCEWAKVRHLCLVLIPRQASVNVYATAGSPCRENLRFFLFSALQNIVELNMSSFHFAGDLDLTHLLQDGSLMSLRSLSASPCGLRRPSAPQCLAKCCPELRDLDLRFELNGDFVSCTSCEVELAPLKEQELIGMPSSGSVSFRKPLASLTFSGVSFAACLWFIESCGATTRIQLSNYSPPSRQDFERFCARLANSIKPTWLILRHEQLQLDDEFLLTNLSSVNSLEYLYLLSAAPLLDDAARTSVLKLRCGLPFLLCTHVHYRSPVDGIDKPITWLRKGGNELRLGVLLRNAPCFGSCSTATFIGLQKPQNRDFSLNY</sequence>
<gene>
    <name evidence="1" type="ORF">HPB50_000669</name>
</gene>
<accession>A0ACB7T7X4</accession>
<reference evidence="1" key="1">
    <citation type="submission" date="2020-05" db="EMBL/GenBank/DDBJ databases">
        <title>Large-scale comparative analyses of tick genomes elucidate their genetic diversity and vector capacities.</title>
        <authorList>
            <person name="Jia N."/>
            <person name="Wang J."/>
            <person name="Shi W."/>
            <person name="Du L."/>
            <person name="Sun Y."/>
            <person name="Zhan W."/>
            <person name="Jiang J."/>
            <person name="Wang Q."/>
            <person name="Zhang B."/>
            <person name="Ji P."/>
            <person name="Sakyi L.B."/>
            <person name="Cui X."/>
            <person name="Yuan T."/>
            <person name="Jiang B."/>
            <person name="Yang W."/>
            <person name="Lam T.T.-Y."/>
            <person name="Chang Q."/>
            <person name="Ding S."/>
            <person name="Wang X."/>
            <person name="Zhu J."/>
            <person name="Ruan X."/>
            <person name="Zhao L."/>
            <person name="Wei J."/>
            <person name="Que T."/>
            <person name="Du C."/>
            <person name="Cheng J."/>
            <person name="Dai P."/>
            <person name="Han X."/>
            <person name="Huang E."/>
            <person name="Gao Y."/>
            <person name="Liu J."/>
            <person name="Shao H."/>
            <person name="Ye R."/>
            <person name="Li L."/>
            <person name="Wei W."/>
            <person name="Wang X."/>
            <person name="Wang C."/>
            <person name="Yang T."/>
            <person name="Huo Q."/>
            <person name="Li W."/>
            <person name="Guo W."/>
            <person name="Chen H."/>
            <person name="Zhou L."/>
            <person name="Ni X."/>
            <person name="Tian J."/>
            <person name="Zhou Y."/>
            <person name="Sheng Y."/>
            <person name="Liu T."/>
            <person name="Pan Y."/>
            <person name="Xia L."/>
            <person name="Li J."/>
            <person name="Zhao F."/>
            <person name="Cao W."/>
        </authorList>
    </citation>
    <scope>NUCLEOTIDE SEQUENCE</scope>
    <source>
        <strain evidence="1">Hyas-2018</strain>
    </source>
</reference>
<comment type="caution">
    <text evidence="1">The sequence shown here is derived from an EMBL/GenBank/DDBJ whole genome shotgun (WGS) entry which is preliminary data.</text>
</comment>
<evidence type="ECO:0000313" key="2">
    <source>
        <dbReference type="Proteomes" id="UP000821845"/>
    </source>
</evidence>
<dbReference type="Proteomes" id="UP000821845">
    <property type="component" value="Chromosome 10"/>
</dbReference>
<dbReference type="EMBL" id="CM023490">
    <property type="protein sequence ID" value="KAH6942094.1"/>
    <property type="molecule type" value="Genomic_DNA"/>
</dbReference>
<organism evidence="1 2">
    <name type="scientific">Hyalomma asiaticum</name>
    <name type="common">Tick</name>
    <dbReference type="NCBI Taxonomy" id="266040"/>
    <lineage>
        <taxon>Eukaryota</taxon>
        <taxon>Metazoa</taxon>
        <taxon>Ecdysozoa</taxon>
        <taxon>Arthropoda</taxon>
        <taxon>Chelicerata</taxon>
        <taxon>Arachnida</taxon>
        <taxon>Acari</taxon>
        <taxon>Parasitiformes</taxon>
        <taxon>Ixodida</taxon>
        <taxon>Ixodoidea</taxon>
        <taxon>Ixodidae</taxon>
        <taxon>Hyalomminae</taxon>
        <taxon>Hyalomma</taxon>
    </lineage>
</organism>
<name>A0ACB7T7X4_HYAAI</name>
<keyword evidence="2" id="KW-1185">Reference proteome</keyword>
<evidence type="ECO:0000313" key="1">
    <source>
        <dbReference type="EMBL" id="KAH6942094.1"/>
    </source>
</evidence>